<dbReference type="Proteomes" id="UP000025756">
    <property type="component" value="Unassembled WGS sequence"/>
</dbReference>
<proteinExistence type="predicted"/>
<evidence type="ECO:0000313" key="1">
    <source>
        <dbReference type="EMBL" id="KCV34147.1"/>
    </source>
</evidence>
<organism evidence="1 2">
    <name type="scientific">Bordetella bronchiseptica 00-P-2796</name>
    <dbReference type="NCBI Taxonomy" id="1331199"/>
    <lineage>
        <taxon>Bacteria</taxon>
        <taxon>Pseudomonadati</taxon>
        <taxon>Pseudomonadota</taxon>
        <taxon>Betaproteobacteria</taxon>
        <taxon>Burkholderiales</taxon>
        <taxon>Alcaligenaceae</taxon>
        <taxon>Bordetella</taxon>
    </lineage>
</organism>
<name>A0ABR4RD69_BORBO</name>
<protein>
    <submittedName>
        <fullName evidence="1">Uncharacterized protein</fullName>
    </submittedName>
</protein>
<reference evidence="1 2" key="1">
    <citation type="submission" date="2014-03" db="EMBL/GenBank/DDBJ databases">
        <title>Genome sequence of Bordetella bronchiseptica.</title>
        <authorList>
            <person name="Harvill E."/>
            <person name="Goodfield L.L."/>
            <person name="Ivanov Y.V."/>
            <person name="Meyer J.A."/>
            <person name="Muse S.J."/>
            <person name="Jacobs N."/>
            <person name="Bendor L."/>
            <person name="Smallridge W.E."/>
            <person name="Brinkac L.M."/>
            <person name="Sanka R."/>
            <person name="Kim M."/>
            <person name="Losada L."/>
        </authorList>
    </citation>
    <scope>NUCLEOTIDE SEQUENCE [LARGE SCALE GENOMIC DNA]</scope>
    <source>
        <strain evidence="1 2">00-P-2796</strain>
    </source>
</reference>
<accession>A0ABR4RD69</accession>
<keyword evidence="2" id="KW-1185">Reference proteome</keyword>
<gene>
    <name evidence="1" type="ORF">L490_5254</name>
</gene>
<dbReference type="EMBL" id="JGWH01000107">
    <property type="protein sequence ID" value="KCV34147.1"/>
    <property type="molecule type" value="Genomic_DNA"/>
</dbReference>
<comment type="caution">
    <text evidence="1">The sequence shown here is derived from an EMBL/GenBank/DDBJ whole genome shotgun (WGS) entry which is preliminary data.</text>
</comment>
<evidence type="ECO:0000313" key="2">
    <source>
        <dbReference type="Proteomes" id="UP000025756"/>
    </source>
</evidence>
<sequence length="81" mass="8259">MNAQFGNEVAPGGAGLDLVSVSGTHHAAIRALDKKIDGIKRQLKKQKAGDDGETAEMGLADVLPPQLAGDLAGAALGLERI</sequence>